<comment type="caution">
    <text evidence="2">The sequence shown here is derived from an EMBL/GenBank/DDBJ whole genome shotgun (WGS) entry which is preliminary data.</text>
</comment>
<dbReference type="AlphaFoldDB" id="A0A9D9N491"/>
<protein>
    <submittedName>
        <fullName evidence="2">AIPR family protein</fullName>
    </submittedName>
</protein>
<accession>A0A9D9N491</accession>
<dbReference type="InterPro" id="IPR018891">
    <property type="entry name" value="AIPR_C"/>
</dbReference>
<feature type="domain" description="Abortive phage infection protein C-terminal" evidence="1">
    <location>
        <begin position="229"/>
        <end position="368"/>
    </location>
</feature>
<sequence>MNYIEKFRSEAQLIHQCGANKAFIVWAMGLYLDEQDLEDLANTNLTDNPDDHGIDFLRYDEDDGTLYIAQGYYTTKVVANAPAGKAADLNAACAWLVNGEIKKFHPDLQGSIEAIREKLLNDEISKVVLVYLHNCGESMEVTNELTTAKNHLQDLLKDHEVEVVAAQLGNESLERLYQNLAANIIVKDEVECPFSVKYIESAPGWKAAVLTVSGQWLRDLYNKYSGDLFSANYRGFMGNCRMKINAGIKQTAERKPQDFWAFNNGITILTTHIEERGGKTCLSGISIINGAQTTGSLGSIPQSVDLNSTQILTRVIECSDPATISNIVKYNNTQNRITAWDSFSNDPIQIQLKKEFQALGHMYNIKRGFSNRDSILSIDASIQPLLALSGKYKDANRSKSTLFESRTLYTEAFEHRGARNVLFACCLNTCLQRIKAEIKEKVVNDRASESENKLYAILSVIRCKFYVLAIVAESLHKLLPSLRETKRISFMPNYAKSEAYSYEALVEFIKPAIKVISLQVGRCLGDDFYAKWNDGSSVETIASQVETNISSIKAASEEVQAMFDALSGALCNG</sequence>
<name>A0A9D9N491_9BACT</name>
<reference evidence="2" key="2">
    <citation type="journal article" date="2021" name="PeerJ">
        <title>Extensive microbial diversity within the chicken gut microbiome revealed by metagenomics and culture.</title>
        <authorList>
            <person name="Gilroy R."/>
            <person name="Ravi A."/>
            <person name="Getino M."/>
            <person name="Pursley I."/>
            <person name="Horton D.L."/>
            <person name="Alikhan N.F."/>
            <person name="Baker D."/>
            <person name="Gharbi K."/>
            <person name="Hall N."/>
            <person name="Watson M."/>
            <person name="Adriaenssens E.M."/>
            <person name="Foster-Nyarko E."/>
            <person name="Jarju S."/>
            <person name="Secka A."/>
            <person name="Antonio M."/>
            <person name="Oren A."/>
            <person name="Chaudhuri R.R."/>
            <person name="La Ragione R."/>
            <person name="Hildebrand F."/>
            <person name="Pallen M.J."/>
        </authorList>
    </citation>
    <scope>NUCLEOTIDE SEQUENCE</scope>
    <source>
        <strain evidence="2">G3-3990</strain>
    </source>
</reference>
<organism evidence="2 3">
    <name type="scientific">Candidatus Gallipaludibacter merdavium</name>
    <dbReference type="NCBI Taxonomy" id="2840839"/>
    <lineage>
        <taxon>Bacteria</taxon>
        <taxon>Pseudomonadati</taxon>
        <taxon>Bacteroidota</taxon>
        <taxon>Bacteroidia</taxon>
        <taxon>Bacteroidales</taxon>
        <taxon>Candidatus Gallipaludibacter</taxon>
    </lineage>
</organism>
<evidence type="ECO:0000313" key="3">
    <source>
        <dbReference type="Proteomes" id="UP000823641"/>
    </source>
</evidence>
<dbReference type="Proteomes" id="UP000823641">
    <property type="component" value="Unassembled WGS sequence"/>
</dbReference>
<reference evidence="2" key="1">
    <citation type="submission" date="2020-10" db="EMBL/GenBank/DDBJ databases">
        <authorList>
            <person name="Gilroy R."/>
        </authorList>
    </citation>
    <scope>NUCLEOTIDE SEQUENCE</scope>
    <source>
        <strain evidence="2">G3-3990</strain>
    </source>
</reference>
<proteinExistence type="predicted"/>
<gene>
    <name evidence="2" type="ORF">IAA73_05315</name>
</gene>
<dbReference type="EMBL" id="JADIMG010000053">
    <property type="protein sequence ID" value="MBO8459739.1"/>
    <property type="molecule type" value="Genomic_DNA"/>
</dbReference>
<evidence type="ECO:0000313" key="2">
    <source>
        <dbReference type="EMBL" id="MBO8459739.1"/>
    </source>
</evidence>
<dbReference type="Pfam" id="PF10592">
    <property type="entry name" value="AIPR"/>
    <property type="match status" value="1"/>
</dbReference>
<evidence type="ECO:0000259" key="1">
    <source>
        <dbReference type="Pfam" id="PF10592"/>
    </source>
</evidence>